<name>A0A5J9T853_9POAL</name>
<feature type="non-terminal residue" evidence="2">
    <location>
        <position position="1"/>
    </location>
</feature>
<keyword evidence="3" id="KW-1185">Reference proteome</keyword>
<proteinExistence type="predicted"/>
<gene>
    <name evidence="2" type="ORF">EJB05_47522</name>
</gene>
<comment type="caution">
    <text evidence="2">The sequence shown here is derived from an EMBL/GenBank/DDBJ whole genome shotgun (WGS) entry which is preliminary data.</text>
</comment>
<protein>
    <recommendedName>
        <fullName evidence="4">F-box domain-containing protein</fullName>
    </recommendedName>
</protein>
<evidence type="ECO:0000313" key="2">
    <source>
        <dbReference type="EMBL" id="TVU07464.1"/>
    </source>
</evidence>
<dbReference type="PANTHER" id="PTHR34709:SF61">
    <property type="entry name" value="OS07G0229100 PROTEIN"/>
    <property type="match status" value="1"/>
</dbReference>
<dbReference type="EMBL" id="RWGY01000045">
    <property type="protein sequence ID" value="TVU07464.1"/>
    <property type="molecule type" value="Genomic_DNA"/>
</dbReference>
<dbReference type="OrthoDB" id="693982at2759"/>
<feature type="region of interest" description="Disordered" evidence="1">
    <location>
        <begin position="1"/>
        <end position="29"/>
    </location>
</feature>
<dbReference type="PANTHER" id="PTHR34709">
    <property type="entry name" value="OS10G0396666 PROTEIN"/>
    <property type="match status" value="1"/>
</dbReference>
<dbReference type="AlphaFoldDB" id="A0A5J9T853"/>
<reference evidence="2 3" key="1">
    <citation type="journal article" date="2019" name="Sci. Rep.">
        <title>A high-quality genome of Eragrostis curvula grass provides insights into Poaceae evolution and supports new strategies to enhance forage quality.</title>
        <authorList>
            <person name="Carballo J."/>
            <person name="Santos B.A.C.M."/>
            <person name="Zappacosta D."/>
            <person name="Garbus I."/>
            <person name="Selva J.P."/>
            <person name="Gallo C.A."/>
            <person name="Diaz A."/>
            <person name="Albertini E."/>
            <person name="Caccamo M."/>
            <person name="Echenique V."/>
        </authorList>
    </citation>
    <scope>NUCLEOTIDE SEQUENCE [LARGE SCALE GENOMIC DNA]</scope>
    <source>
        <strain evidence="3">cv. Victoria</strain>
        <tissue evidence="2">Leaf</tissue>
    </source>
</reference>
<evidence type="ECO:0000256" key="1">
    <source>
        <dbReference type="SAM" id="MobiDB-lite"/>
    </source>
</evidence>
<dbReference type="Proteomes" id="UP000324897">
    <property type="component" value="Unassembled WGS sequence"/>
</dbReference>
<dbReference type="SUPFAM" id="SSF81383">
    <property type="entry name" value="F-box domain"/>
    <property type="match status" value="1"/>
</dbReference>
<dbReference type="InterPro" id="IPR055312">
    <property type="entry name" value="FBL15-like"/>
</dbReference>
<evidence type="ECO:0000313" key="3">
    <source>
        <dbReference type="Proteomes" id="UP000324897"/>
    </source>
</evidence>
<accession>A0A5J9T853</accession>
<evidence type="ECO:0008006" key="4">
    <source>
        <dbReference type="Google" id="ProtNLM"/>
    </source>
</evidence>
<sequence>MEQSSSSDGVELAAKRPDLSPSGADTGEDRLSALPEDILVLILLRIDTIAEAARTSVLARCWRRTWAFLPELNFCSAPDNRHVFEVLAVPEAPALRRIHVATTDDAPDSVAAWLPLAARRLSGDLVYRTWQPS</sequence>
<organism evidence="2 3">
    <name type="scientific">Eragrostis curvula</name>
    <name type="common">weeping love grass</name>
    <dbReference type="NCBI Taxonomy" id="38414"/>
    <lineage>
        <taxon>Eukaryota</taxon>
        <taxon>Viridiplantae</taxon>
        <taxon>Streptophyta</taxon>
        <taxon>Embryophyta</taxon>
        <taxon>Tracheophyta</taxon>
        <taxon>Spermatophyta</taxon>
        <taxon>Magnoliopsida</taxon>
        <taxon>Liliopsida</taxon>
        <taxon>Poales</taxon>
        <taxon>Poaceae</taxon>
        <taxon>PACMAD clade</taxon>
        <taxon>Chloridoideae</taxon>
        <taxon>Eragrostideae</taxon>
        <taxon>Eragrostidinae</taxon>
        <taxon>Eragrostis</taxon>
    </lineage>
</organism>
<dbReference type="Gramene" id="TVU07464">
    <property type="protein sequence ID" value="TVU07464"/>
    <property type="gene ID" value="EJB05_47522"/>
</dbReference>
<dbReference type="InterPro" id="IPR036047">
    <property type="entry name" value="F-box-like_dom_sf"/>
</dbReference>